<dbReference type="AlphaFoldDB" id="A0A4P6MEC6"/>
<dbReference type="GO" id="GO:0019264">
    <property type="term" value="P:glycine biosynthetic process from serine"/>
    <property type="evidence" value="ECO:0007669"/>
    <property type="project" value="UniProtKB-UniRule"/>
</dbReference>
<evidence type="ECO:0000313" key="14">
    <source>
        <dbReference type="Proteomes" id="UP000289726"/>
    </source>
</evidence>
<proteinExistence type="inferred from homology"/>
<evidence type="ECO:0000256" key="11">
    <source>
        <dbReference type="PIRSR" id="PIRSR000412-50"/>
    </source>
</evidence>
<keyword evidence="5 10" id="KW-0963">Cytoplasm</keyword>
<dbReference type="EC" id="2.1.2.1" evidence="10"/>
<dbReference type="UniPathway" id="UPA00193"/>
<feature type="binding site" evidence="10">
    <location>
        <position position="120"/>
    </location>
    <ligand>
        <name>(6S)-5,6,7,8-tetrahydrofolate</name>
        <dbReference type="ChEBI" id="CHEBI:57453"/>
    </ligand>
</feature>
<dbReference type="FunFam" id="3.40.640.10:FF:000001">
    <property type="entry name" value="Serine hydroxymethyltransferase"/>
    <property type="match status" value="1"/>
</dbReference>
<evidence type="ECO:0000256" key="1">
    <source>
        <dbReference type="ARBA" id="ARBA00001933"/>
    </source>
</evidence>
<comment type="subunit">
    <text evidence="4 10">Homodimer.</text>
</comment>
<comment type="pathway">
    <text evidence="10">Amino-acid biosynthesis; glycine biosynthesis; glycine from L-serine: step 1/1.</text>
</comment>
<dbReference type="PIRSF" id="PIRSF000412">
    <property type="entry name" value="SHMT"/>
    <property type="match status" value="1"/>
</dbReference>
<dbReference type="GO" id="GO:0004372">
    <property type="term" value="F:glycine hydroxymethyltransferase activity"/>
    <property type="evidence" value="ECO:0007669"/>
    <property type="project" value="UniProtKB-UniRule"/>
</dbReference>
<dbReference type="InterPro" id="IPR019798">
    <property type="entry name" value="Ser_HO-MeTrfase_PLP_BS"/>
</dbReference>
<dbReference type="PANTHER" id="PTHR11680:SF35">
    <property type="entry name" value="SERINE HYDROXYMETHYLTRANSFERASE 1"/>
    <property type="match status" value="1"/>
</dbReference>
<keyword evidence="6 10" id="KW-0554">One-carbon metabolism</keyword>
<dbReference type="EMBL" id="CP035949">
    <property type="protein sequence ID" value="QBF23975.1"/>
    <property type="molecule type" value="Genomic_DNA"/>
</dbReference>
<dbReference type="GO" id="GO:0030170">
    <property type="term" value="F:pyridoxal phosphate binding"/>
    <property type="evidence" value="ECO:0007669"/>
    <property type="project" value="UniProtKB-UniRule"/>
</dbReference>
<dbReference type="InterPro" id="IPR015422">
    <property type="entry name" value="PyrdxlP-dep_Trfase_small"/>
</dbReference>
<evidence type="ECO:0000256" key="6">
    <source>
        <dbReference type="ARBA" id="ARBA00022563"/>
    </source>
</evidence>
<dbReference type="InterPro" id="IPR049943">
    <property type="entry name" value="Ser_HO-MeTrfase-like"/>
</dbReference>
<dbReference type="Pfam" id="PF00464">
    <property type="entry name" value="SHMT"/>
    <property type="match status" value="1"/>
</dbReference>
<organism evidence="13 14">
    <name type="scientific">'Catharanthus roseus' aster yellows phytoplasma</name>
    <dbReference type="NCBI Taxonomy" id="1193712"/>
    <lineage>
        <taxon>Bacteria</taxon>
        <taxon>Bacillati</taxon>
        <taxon>Mycoplasmatota</taxon>
        <taxon>Mollicutes</taxon>
        <taxon>Acholeplasmatales</taxon>
        <taxon>Acholeplasmataceae</taxon>
        <taxon>Candidatus Phytoplasma</taxon>
        <taxon>16SrI (Aster yellows group)</taxon>
    </lineage>
</organism>
<dbReference type="InterPro" id="IPR039429">
    <property type="entry name" value="SHMT-like_dom"/>
</dbReference>
<evidence type="ECO:0000256" key="5">
    <source>
        <dbReference type="ARBA" id="ARBA00022490"/>
    </source>
</evidence>
<dbReference type="CDD" id="cd00378">
    <property type="entry name" value="SHMT"/>
    <property type="match status" value="1"/>
</dbReference>
<evidence type="ECO:0000256" key="8">
    <source>
        <dbReference type="ARBA" id="ARBA00022898"/>
    </source>
</evidence>
<feature type="binding site" evidence="10">
    <location>
        <begin position="124"/>
        <end position="126"/>
    </location>
    <ligand>
        <name>(6S)-5,6,7,8-tetrahydrofolate</name>
        <dbReference type="ChEBI" id="CHEBI:57453"/>
    </ligand>
</feature>
<evidence type="ECO:0000256" key="9">
    <source>
        <dbReference type="ARBA" id="ARBA00054606"/>
    </source>
</evidence>
<comment type="cofactor">
    <cofactor evidence="1 10 11">
        <name>pyridoxal 5'-phosphate</name>
        <dbReference type="ChEBI" id="CHEBI:597326"/>
    </cofactor>
</comment>
<keyword evidence="8 10" id="KW-0663">Pyridoxal phosphate</keyword>
<keyword evidence="14" id="KW-1185">Reference proteome</keyword>
<comment type="pathway">
    <text evidence="10">One-carbon metabolism; tetrahydrofolate interconversion.</text>
</comment>
<accession>A0A4P6MEC6</accession>
<dbReference type="RefSeq" id="WP_130427814.1">
    <property type="nucleotide sequence ID" value="NZ_CP035949.1"/>
</dbReference>
<dbReference type="Gene3D" id="3.90.1150.10">
    <property type="entry name" value="Aspartate Aminotransferase, domain 1"/>
    <property type="match status" value="1"/>
</dbReference>
<keyword evidence="7 10" id="KW-0808">Transferase</keyword>
<evidence type="ECO:0000256" key="10">
    <source>
        <dbReference type="HAMAP-Rule" id="MF_00051"/>
    </source>
</evidence>
<evidence type="ECO:0000256" key="2">
    <source>
        <dbReference type="ARBA" id="ARBA00004496"/>
    </source>
</evidence>
<dbReference type="Proteomes" id="UP000289726">
    <property type="component" value="Chromosome"/>
</dbReference>
<dbReference type="GO" id="GO:0035999">
    <property type="term" value="P:tetrahydrofolate interconversion"/>
    <property type="evidence" value="ECO:0007669"/>
    <property type="project" value="UniProtKB-UniRule"/>
</dbReference>
<sequence>MNQKLGLKDQDKEIFDLIEQEKIRQKENILLIASENFVSQAVLDAQGSILTNKYAEGYPQARYYNGCKNVDQIEKIAIQRANKLFGAKYANVQPHSGSQANMGVFQALLKPGDKILGLSLMDGGHLTHGHKLSFSGGFYEAHFYNVNPQTEMLDYDEIRKVALKVKPKLIIAGYSAYSKTINFKKFRQIADEVNAYLMADIAHIAGLVACGLHPCPFEANADVVTSTMHKTLRGPRGGLILTNKEEVFKKINRGIFPGIQGGPCIHTIAAKAVAFQEAMMPSFKEYQKQVIKNANTFAKAFQQKGYRIVSGGTDNHLFLIDVKHKNSEFTGSKIANMLEKINIVVNKNTIPFDQEKPFVTSGIRIGTPAMTTVGFRENDFILVADLMDKAINHLDDESYLAQIKQQVLALLSKFNK</sequence>
<dbReference type="InterPro" id="IPR015421">
    <property type="entry name" value="PyrdxlP-dep_Trfase_major"/>
</dbReference>
<dbReference type="InterPro" id="IPR015424">
    <property type="entry name" value="PyrdxlP-dep_Trfase"/>
</dbReference>
<dbReference type="HAMAP" id="MF_00051">
    <property type="entry name" value="SHMT"/>
    <property type="match status" value="1"/>
</dbReference>
<dbReference type="GO" id="GO:0008168">
    <property type="term" value="F:methyltransferase activity"/>
    <property type="evidence" value="ECO:0007669"/>
    <property type="project" value="UniProtKB-KW"/>
</dbReference>
<comment type="subcellular location">
    <subcellularLocation>
        <location evidence="2 10">Cytoplasm</location>
    </subcellularLocation>
</comment>
<evidence type="ECO:0000313" key="13">
    <source>
        <dbReference type="EMBL" id="QBF23975.1"/>
    </source>
</evidence>
<dbReference type="GO" id="GO:0032259">
    <property type="term" value="P:methylation"/>
    <property type="evidence" value="ECO:0007669"/>
    <property type="project" value="UniProtKB-KW"/>
</dbReference>
<keyword evidence="13" id="KW-0489">Methyltransferase</keyword>
<feature type="modified residue" description="N6-(pyridoxal phosphate)lysine" evidence="10 11">
    <location>
        <position position="230"/>
    </location>
</feature>
<comment type="catalytic activity">
    <reaction evidence="10">
        <text>(6R)-5,10-methylene-5,6,7,8-tetrahydrofolate + glycine + H2O = (6S)-5,6,7,8-tetrahydrofolate + L-serine</text>
        <dbReference type="Rhea" id="RHEA:15481"/>
        <dbReference type="ChEBI" id="CHEBI:15377"/>
        <dbReference type="ChEBI" id="CHEBI:15636"/>
        <dbReference type="ChEBI" id="CHEBI:33384"/>
        <dbReference type="ChEBI" id="CHEBI:57305"/>
        <dbReference type="ChEBI" id="CHEBI:57453"/>
        <dbReference type="EC" id="2.1.2.1"/>
    </reaction>
</comment>
<dbReference type="Gene3D" id="3.40.640.10">
    <property type="entry name" value="Type I PLP-dependent aspartate aminotransferase-like (Major domain)"/>
    <property type="match status" value="1"/>
</dbReference>
<comment type="caution">
    <text evidence="10">Lacks conserved residue(s) required for the propagation of feature annotation.</text>
</comment>
<reference evidence="13 14" key="1">
    <citation type="submission" date="2019-02" db="EMBL/GenBank/DDBJ databases">
        <title>Draft Genome Sequence of Maize Bushy Stunt-like Phytoplasma group 16SrI-B (Aster yellows) in South Africa.</title>
        <authorList>
            <person name="Coetzee B."/>
            <person name="Douglas-Smit N."/>
            <person name="Maree H.J."/>
            <person name="Burger J.T."/>
            <person name="Kruger K."/>
            <person name="Pietersen G."/>
        </authorList>
    </citation>
    <scope>NUCLEOTIDE SEQUENCE [LARGE SCALE GENOMIC DNA]</scope>
    <source>
        <strain evidence="13 14">De Villa</strain>
    </source>
</reference>
<comment type="similarity">
    <text evidence="3 10">Belongs to the SHMT family.</text>
</comment>
<dbReference type="InterPro" id="IPR001085">
    <property type="entry name" value="Ser_HO-MeTrfase"/>
</dbReference>
<evidence type="ECO:0000256" key="4">
    <source>
        <dbReference type="ARBA" id="ARBA00011738"/>
    </source>
</evidence>
<feature type="binding site" evidence="10">
    <location>
        <position position="245"/>
    </location>
    <ligand>
        <name>(6S)-5,6,7,8-tetrahydrofolate</name>
        <dbReference type="ChEBI" id="CHEBI:57453"/>
    </ligand>
</feature>
<gene>
    <name evidence="10" type="primary">glyA</name>
    <name evidence="13" type="ORF">EXT02_02150</name>
</gene>
<dbReference type="UniPathway" id="UPA00288">
    <property type="reaction ID" value="UER01023"/>
</dbReference>
<feature type="domain" description="Serine hydroxymethyltransferase-like" evidence="12">
    <location>
        <begin position="7"/>
        <end position="386"/>
    </location>
</feature>
<dbReference type="PROSITE" id="PS00096">
    <property type="entry name" value="SHMT"/>
    <property type="match status" value="1"/>
</dbReference>
<dbReference type="SUPFAM" id="SSF53383">
    <property type="entry name" value="PLP-dependent transferases"/>
    <property type="match status" value="1"/>
</dbReference>
<keyword evidence="10" id="KW-0028">Amino-acid biosynthesis</keyword>
<protein>
    <recommendedName>
        <fullName evidence="10">Serine hydroxymethyltransferase</fullName>
        <shortName evidence="10">SHMT</shortName>
        <shortName evidence="10">Serine methylase</shortName>
        <ecNumber evidence="10">2.1.2.1</ecNumber>
    </recommendedName>
</protein>
<evidence type="ECO:0000256" key="3">
    <source>
        <dbReference type="ARBA" id="ARBA00006376"/>
    </source>
</evidence>
<dbReference type="GO" id="GO:0005829">
    <property type="term" value="C:cytosol"/>
    <property type="evidence" value="ECO:0007669"/>
    <property type="project" value="TreeGrafter"/>
</dbReference>
<comment type="function">
    <text evidence="9">Catalyzes the reversible interconversion of serine and glycine with tetrahydrofolate (THF) serving as the one-carbon carrier. This reaction serves as the major source of one-carbon groups required for the biosynthesis of purines, thymidylate, methionine, and other important biomolecules. Also exhibits THF-independent aldolase activity toward beta-hydroxyamino acids, producing glycine and aldehydes, via a retro-aldol mechanism. Thus, is able to catalyze the cleavage of L-allo-threonine.</text>
</comment>
<evidence type="ECO:0000256" key="7">
    <source>
        <dbReference type="ARBA" id="ARBA00022679"/>
    </source>
</evidence>
<dbReference type="PANTHER" id="PTHR11680">
    <property type="entry name" value="SERINE HYDROXYMETHYLTRANSFERASE"/>
    <property type="match status" value="1"/>
</dbReference>
<feature type="site" description="Plays an important role in substrate specificity" evidence="10">
    <location>
        <position position="229"/>
    </location>
</feature>
<evidence type="ECO:0000259" key="12">
    <source>
        <dbReference type="Pfam" id="PF00464"/>
    </source>
</evidence>
<name>A0A4P6MEC6_9MOLU</name>
<dbReference type="NCBIfam" id="NF000586">
    <property type="entry name" value="PRK00011.1"/>
    <property type="match status" value="1"/>
</dbReference>